<keyword evidence="1" id="KW-0812">Transmembrane</keyword>
<dbReference type="AlphaFoldDB" id="M0ACX0"/>
<dbReference type="RefSeq" id="WP_006168629.1">
    <property type="nucleotide sequence ID" value="NZ_AOIN01000083.1"/>
</dbReference>
<evidence type="ECO:0000259" key="2">
    <source>
        <dbReference type="Pfam" id="PF18902"/>
    </source>
</evidence>
<gene>
    <name evidence="3" type="ORF">C482_15703</name>
</gene>
<dbReference type="STRING" id="1227492.C482_15703"/>
<feature type="transmembrane region" description="Helical" evidence="1">
    <location>
        <begin position="6"/>
        <end position="30"/>
    </location>
</feature>
<feature type="transmembrane region" description="Helical" evidence="1">
    <location>
        <begin position="51"/>
        <end position="72"/>
    </location>
</feature>
<organism evidence="3 4">
    <name type="scientific">Natrialba chahannaoensis JCM 10990</name>
    <dbReference type="NCBI Taxonomy" id="1227492"/>
    <lineage>
        <taxon>Archaea</taxon>
        <taxon>Methanobacteriati</taxon>
        <taxon>Methanobacteriota</taxon>
        <taxon>Stenosarchaea group</taxon>
        <taxon>Halobacteria</taxon>
        <taxon>Halobacteriales</taxon>
        <taxon>Natrialbaceae</taxon>
        <taxon>Natrialba</taxon>
    </lineage>
</organism>
<dbReference type="Proteomes" id="UP000011693">
    <property type="component" value="Unassembled WGS sequence"/>
</dbReference>
<protein>
    <recommendedName>
        <fullName evidence="2">DUF5658 domain-containing protein</fullName>
    </recommendedName>
</protein>
<keyword evidence="4" id="KW-1185">Reference proteome</keyword>
<feature type="transmembrane region" description="Helical" evidence="1">
    <location>
        <begin position="84"/>
        <end position="102"/>
    </location>
</feature>
<proteinExistence type="predicted"/>
<dbReference type="OrthoDB" id="270892at2157"/>
<evidence type="ECO:0000313" key="4">
    <source>
        <dbReference type="Proteomes" id="UP000011693"/>
    </source>
</evidence>
<feature type="domain" description="DUF5658" evidence="2">
    <location>
        <begin position="10"/>
        <end position="106"/>
    </location>
</feature>
<reference evidence="3 4" key="1">
    <citation type="journal article" date="2014" name="PLoS Genet.">
        <title>Phylogenetically driven sequencing of extremely halophilic archaea reveals strategies for static and dynamic osmo-response.</title>
        <authorList>
            <person name="Becker E.A."/>
            <person name="Seitzer P.M."/>
            <person name="Tritt A."/>
            <person name="Larsen D."/>
            <person name="Krusor M."/>
            <person name="Yao A.I."/>
            <person name="Wu D."/>
            <person name="Madern D."/>
            <person name="Eisen J.A."/>
            <person name="Darling A.E."/>
            <person name="Facciotti M.T."/>
        </authorList>
    </citation>
    <scope>NUCLEOTIDE SEQUENCE [LARGE SCALE GENOMIC DNA]</scope>
    <source>
        <strain evidence="3 4">JCM 10990</strain>
    </source>
</reference>
<keyword evidence="1" id="KW-1133">Transmembrane helix</keyword>
<keyword evidence="1" id="KW-0472">Membrane</keyword>
<dbReference type="InterPro" id="IPR043717">
    <property type="entry name" value="DUF5658"/>
</dbReference>
<accession>M0ACX0</accession>
<evidence type="ECO:0000256" key="1">
    <source>
        <dbReference type="SAM" id="Phobius"/>
    </source>
</evidence>
<comment type="caution">
    <text evidence="3">The sequence shown here is derived from an EMBL/GenBank/DDBJ whole genome shotgun (WGS) entry which is preliminary data.</text>
</comment>
<dbReference type="EMBL" id="AOIN01000083">
    <property type="protein sequence ID" value="ELY96585.1"/>
    <property type="molecule type" value="Genomic_DNA"/>
</dbReference>
<evidence type="ECO:0000313" key="3">
    <source>
        <dbReference type="EMBL" id="ELY96585.1"/>
    </source>
</evidence>
<dbReference type="PATRIC" id="fig|1227492.4.peg.3119"/>
<sequence length="113" mass="12180">MTPSSMLWLVAVLTYGVGDLVTTAVGLRCAQIEEGMPVARRLLGDPPSAWGVARFGLFKAVLFTVFYLGAVAVARFAPGTRVDLLVPVVITVVGVAAVGNNVRVIRQIRRRYH</sequence>
<name>M0ACX0_9EURY</name>
<dbReference type="Pfam" id="PF18902">
    <property type="entry name" value="DUF5658"/>
    <property type="match status" value="1"/>
</dbReference>